<evidence type="ECO:0000313" key="2">
    <source>
        <dbReference type="Proteomes" id="UP000053370"/>
    </source>
</evidence>
<organism evidence="1">
    <name type="scientific">Flexilinea flocculi</name>
    <dbReference type="NCBI Taxonomy" id="1678840"/>
    <lineage>
        <taxon>Bacteria</taxon>
        <taxon>Bacillati</taxon>
        <taxon>Chloroflexota</taxon>
        <taxon>Anaerolineae</taxon>
        <taxon>Anaerolineales</taxon>
        <taxon>Anaerolineaceae</taxon>
        <taxon>Flexilinea</taxon>
    </lineage>
</organism>
<reference evidence="1" key="1">
    <citation type="journal article" date="2015" name="Genome Announc.">
        <title>Draft Genome Sequence of Anaerolineae Strain TC1, a Novel Isolate from a Methanogenic Wastewater Treatment System.</title>
        <authorList>
            <person name="Matsuura N."/>
            <person name="Tourlousse D.M."/>
            <person name="Sun L."/>
            <person name="Toyonaga M."/>
            <person name="Kuroda K."/>
            <person name="Ohashi A."/>
            <person name="Cruz R."/>
            <person name="Yamaguchi T."/>
            <person name="Sekiguchi Y."/>
        </authorList>
    </citation>
    <scope>NUCLEOTIDE SEQUENCE [LARGE SCALE GENOMIC DNA]</scope>
    <source>
        <strain evidence="1">TC1</strain>
    </source>
</reference>
<sequence>MICHYEKGISPTKQSFLTCEEIASPLQGSSLQDSQVRNDKRRPYGARLVICHCEEGINPTKQSLFAWQSFFCVAGRLPRPCRARNDKYRYCRNDKRRHCTGNIPICHCEEGINPTKQSLFAWQSFFCVAGRLLRPCRARPYRTHKFAMTNVVHTGLALQSVITRRELARRRNLFSQVRRLLRPCRARPYRTHKFAMTNVVHTGLALQSVIARRELARRSNLYSHGNHSFVWRGDCHASVGLAMTNIATVAMTNADTVRDTYRSVIVWRASARRSNLFSHGNLFLIYKEIALPLQGSQ</sequence>
<name>A0A0K8PA57_9CHLR</name>
<gene>
    <name evidence="1" type="ORF">ATC1_11329</name>
</gene>
<accession>A0A0K8PA57</accession>
<proteinExistence type="predicted"/>
<dbReference type="Proteomes" id="UP000053370">
    <property type="component" value="Unassembled WGS sequence"/>
</dbReference>
<dbReference type="STRING" id="1678840.ATC1_11329"/>
<keyword evidence="2" id="KW-1185">Reference proteome</keyword>
<dbReference type="AlphaFoldDB" id="A0A0K8PA57"/>
<dbReference type="EMBL" id="DF968179">
    <property type="protein sequence ID" value="GAP39399.1"/>
    <property type="molecule type" value="Genomic_DNA"/>
</dbReference>
<protein>
    <submittedName>
        <fullName evidence="1">Uncharacterized protein</fullName>
    </submittedName>
</protein>
<evidence type="ECO:0000313" key="1">
    <source>
        <dbReference type="EMBL" id="GAP39399.1"/>
    </source>
</evidence>